<keyword evidence="3 5" id="KW-1133">Transmembrane helix</keyword>
<evidence type="ECO:0000256" key="1">
    <source>
        <dbReference type="ARBA" id="ARBA00004370"/>
    </source>
</evidence>
<dbReference type="EMBL" id="KL198023">
    <property type="protein sequence ID" value="KDQ17457.1"/>
    <property type="molecule type" value="Genomic_DNA"/>
</dbReference>
<evidence type="ECO:0000256" key="2">
    <source>
        <dbReference type="ARBA" id="ARBA00022692"/>
    </source>
</evidence>
<dbReference type="HOGENOM" id="CLU_095052_0_0_1"/>
<evidence type="ECO:0000256" key="4">
    <source>
        <dbReference type="ARBA" id="ARBA00023136"/>
    </source>
</evidence>
<accession>A0A067MZY9</accession>
<organism evidence="6 7">
    <name type="scientific">Botryobasidium botryosum (strain FD-172 SS1)</name>
    <dbReference type="NCBI Taxonomy" id="930990"/>
    <lineage>
        <taxon>Eukaryota</taxon>
        <taxon>Fungi</taxon>
        <taxon>Dikarya</taxon>
        <taxon>Basidiomycota</taxon>
        <taxon>Agaricomycotina</taxon>
        <taxon>Agaricomycetes</taxon>
        <taxon>Cantharellales</taxon>
        <taxon>Botryobasidiaceae</taxon>
        <taxon>Botryobasidium</taxon>
    </lineage>
</organism>
<dbReference type="AlphaFoldDB" id="A0A067MZY9"/>
<dbReference type="InParanoid" id="A0A067MZY9"/>
<dbReference type="PANTHER" id="PTHR13259">
    <property type="entry name" value="BLADDER CANCER 10 KD PROTEIN HOMOLOG"/>
    <property type="match status" value="1"/>
</dbReference>
<dbReference type="SMART" id="SM01396">
    <property type="entry name" value="BC10"/>
    <property type="match status" value="1"/>
</dbReference>
<dbReference type="PANTHER" id="PTHR13259:SF1">
    <property type="entry name" value="BLADDER CANCER-ASSOCIATED PROTEIN"/>
    <property type="match status" value="1"/>
</dbReference>
<keyword evidence="2 5" id="KW-0812">Transmembrane</keyword>
<proteinExistence type="predicted"/>
<dbReference type="Pfam" id="PF06726">
    <property type="entry name" value="BC10"/>
    <property type="match status" value="1"/>
</dbReference>
<dbReference type="OrthoDB" id="5563033at2759"/>
<protein>
    <submittedName>
        <fullName evidence="6">Uncharacterized protein</fullName>
    </submittedName>
</protein>
<reference evidence="7" key="1">
    <citation type="journal article" date="2014" name="Proc. Natl. Acad. Sci. U.S.A.">
        <title>Extensive sampling of basidiomycete genomes demonstrates inadequacy of the white-rot/brown-rot paradigm for wood decay fungi.</title>
        <authorList>
            <person name="Riley R."/>
            <person name="Salamov A.A."/>
            <person name="Brown D.W."/>
            <person name="Nagy L.G."/>
            <person name="Floudas D."/>
            <person name="Held B.W."/>
            <person name="Levasseur A."/>
            <person name="Lombard V."/>
            <person name="Morin E."/>
            <person name="Otillar R."/>
            <person name="Lindquist E.A."/>
            <person name="Sun H."/>
            <person name="LaButti K.M."/>
            <person name="Schmutz J."/>
            <person name="Jabbour D."/>
            <person name="Luo H."/>
            <person name="Baker S.E."/>
            <person name="Pisabarro A.G."/>
            <person name="Walton J.D."/>
            <person name="Blanchette R.A."/>
            <person name="Henrissat B."/>
            <person name="Martin F."/>
            <person name="Cullen D."/>
            <person name="Hibbett D.S."/>
            <person name="Grigoriev I.V."/>
        </authorList>
    </citation>
    <scope>NUCLEOTIDE SEQUENCE [LARGE SCALE GENOMIC DNA]</scope>
    <source>
        <strain evidence="7">FD-172 SS1</strain>
    </source>
</reference>
<dbReference type="GO" id="GO:0016020">
    <property type="term" value="C:membrane"/>
    <property type="evidence" value="ECO:0007669"/>
    <property type="project" value="UniProtKB-SubCell"/>
</dbReference>
<dbReference type="Proteomes" id="UP000027195">
    <property type="component" value="Unassembled WGS sequence"/>
</dbReference>
<evidence type="ECO:0000256" key="3">
    <source>
        <dbReference type="ARBA" id="ARBA00022989"/>
    </source>
</evidence>
<dbReference type="InterPro" id="IPR009598">
    <property type="entry name" value="BCALP"/>
</dbReference>
<feature type="transmembrane region" description="Helical" evidence="5">
    <location>
        <begin position="6"/>
        <end position="30"/>
    </location>
</feature>
<name>A0A067MZY9_BOTB1</name>
<sequence>MWCTRWYLPLLFLPFPHASPFFLIVFLFSLTLHARPCLYCILLLVALFTSSCYWEPIPTSTLSIPPSALNLTYPELPSVGYSSSTLIRLVDRCWCDFGLTPFFDPFNNTRWEEVSLERDSKRRLRLSDGAFLALSTSPTEVALCRTQTFLRNRCFDGARTRVAIAIPLALLTAQV</sequence>
<keyword evidence="4 5" id="KW-0472">Membrane</keyword>
<keyword evidence="7" id="KW-1185">Reference proteome</keyword>
<comment type="subcellular location">
    <subcellularLocation>
        <location evidence="1">Membrane</location>
    </subcellularLocation>
</comment>
<evidence type="ECO:0000313" key="6">
    <source>
        <dbReference type="EMBL" id="KDQ17457.1"/>
    </source>
</evidence>
<gene>
    <name evidence="6" type="ORF">BOTBODRAFT_574757</name>
</gene>
<evidence type="ECO:0000313" key="7">
    <source>
        <dbReference type="Proteomes" id="UP000027195"/>
    </source>
</evidence>
<evidence type="ECO:0000256" key="5">
    <source>
        <dbReference type="SAM" id="Phobius"/>
    </source>
</evidence>